<accession>A0ACB9NM84</accession>
<name>A0ACB9NM84_BAUVA</name>
<dbReference type="Proteomes" id="UP000828941">
    <property type="component" value="Chromosome 6"/>
</dbReference>
<comment type="caution">
    <text evidence="1">The sequence shown here is derived from an EMBL/GenBank/DDBJ whole genome shotgun (WGS) entry which is preliminary data.</text>
</comment>
<protein>
    <submittedName>
        <fullName evidence="1">Uncharacterized protein</fullName>
    </submittedName>
</protein>
<evidence type="ECO:0000313" key="1">
    <source>
        <dbReference type="EMBL" id="KAI4337570.1"/>
    </source>
</evidence>
<keyword evidence="2" id="KW-1185">Reference proteome</keyword>
<organism evidence="1 2">
    <name type="scientific">Bauhinia variegata</name>
    <name type="common">Purple orchid tree</name>
    <name type="synonym">Phanera variegata</name>
    <dbReference type="NCBI Taxonomy" id="167791"/>
    <lineage>
        <taxon>Eukaryota</taxon>
        <taxon>Viridiplantae</taxon>
        <taxon>Streptophyta</taxon>
        <taxon>Embryophyta</taxon>
        <taxon>Tracheophyta</taxon>
        <taxon>Spermatophyta</taxon>
        <taxon>Magnoliopsida</taxon>
        <taxon>eudicotyledons</taxon>
        <taxon>Gunneridae</taxon>
        <taxon>Pentapetalae</taxon>
        <taxon>rosids</taxon>
        <taxon>fabids</taxon>
        <taxon>Fabales</taxon>
        <taxon>Fabaceae</taxon>
        <taxon>Cercidoideae</taxon>
        <taxon>Cercideae</taxon>
        <taxon>Bauhiniinae</taxon>
        <taxon>Bauhinia</taxon>
    </lineage>
</organism>
<sequence length="480" mass="51689">MENHSHSSHPNSRDSSPRYREVDNENPSWEEPPSNNSNSYKVKFMCSYGGKIQPRAHDNQLSYIGGDTKIIAFDRSVKFSAVMAKLSALCDSDVCLKYQLPGEDLDALISVSNDEDLEHMMAEYDRLSRGSKSARLRLFLFPYPSASTSFGSNEIKPGRQWFVDALNSLQIPLVEGSSPPAPVPVANPDYLFGLDKGYPEIPLTKFPDCAPAPAVPDVATKDLSAGSECGSEDRHAIGEQVLSSAEIQKQIQELQRLQLGNNELLQRKTDEGNGRIYTADYYSQKNTEKMAPPPAPAPMPGHPHAHGGPVPIPAPVSVPAQGTGFLAERHLTNTGFPLPAATATGTEQPVYLIQTPSGVFQATNLRPVTAPIGQPYYGVQRMVPSEVYNVPPPASLPHSHSQPKVGGYTEISGMVQSKVGASESGYTQMGYDSAGRQVYYAATVAQPAQYQMAPAGVDGRQGGGAMNQEGKVVTKVSSAV</sequence>
<gene>
    <name evidence="1" type="ORF">L6164_015968</name>
</gene>
<evidence type="ECO:0000313" key="2">
    <source>
        <dbReference type="Proteomes" id="UP000828941"/>
    </source>
</evidence>
<proteinExistence type="predicted"/>
<dbReference type="EMBL" id="CM039431">
    <property type="protein sequence ID" value="KAI4337570.1"/>
    <property type="molecule type" value="Genomic_DNA"/>
</dbReference>
<reference evidence="1 2" key="1">
    <citation type="journal article" date="2022" name="DNA Res.">
        <title>Chromosomal-level genome assembly of the orchid tree Bauhinia variegata (Leguminosae; Cercidoideae) supports the allotetraploid origin hypothesis of Bauhinia.</title>
        <authorList>
            <person name="Zhong Y."/>
            <person name="Chen Y."/>
            <person name="Zheng D."/>
            <person name="Pang J."/>
            <person name="Liu Y."/>
            <person name="Luo S."/>
            <person name="Meng S."/>
            <person name="Qian L."/>
            <person name="Wei D."/>
            <person name="Dai S."/>
            <person name="Zhou R."/>
        </authorList>
    </citation>
    <scope>NUCLEOTIDE SEQUENCE [LARGE SCALE GENOMIC DNA]</scope>
    <source>
        <strain evidence="1">BV-YZ2020</strain>
    </source>
</reference>